<dbReference type="AlphaFoldDB" id="A0A977KXT0"/>
<comment type="similarity">
    <text evidence="1">Belongs to the transferase hexapeptide repeat family.</text>
</comment>
<dbReference type="KEGG" id="wna:KA717_02955"/>
<dbReference type="GO" id="GO:0016746">
    <property type="term" value="F:acyltransferase activity"/>
    <property type="evidence" value="ECO:0007669"/>
    <property type="project" value="UniProtKB-KW"/>
</dbReference>
<dbReference type="PANTHER" id="PTHR42811">
    <property type="entry name" value="SERINE ACETYLTRANSFERASE"/>
    <property type="match status" value="1"/>
</dbReference>
<dbReference type="GO" id="GO:0031470">
    <property type="term" value="C:carboxysome"/>
    <property type="evidence" value="ECO:0007669"/>
    <property type="project" value="UniProtKB-ARBA"/>
</dbReference>
<organism evidence="5">
    <name type="scientific">Woronichinia naegeliana WA131</name>
    <dbReference type="NCBI Taxonomy" id="2824559"/>
    <lineage>
        <taxon>Bacteria</taxon>
        <taxon>Bacillati</taxon>
        <taxon>Cyanobacteriota</taxon>
        <taxon>Cyanophyceae</taxon>
        <taxon>Synechococcales</taxon>
        <taxon>Coelosphaeriaceae</taxon>
        <taxon>Woronichinia</taxon>
    </lineage>
</organism>
<dbReference type="Gene3D" id="2.160.10.10">
    <property type="entry name" value="Hexapeptide repeat proteins"/>
    <property type="match status" value="1"/>
</dbReference>
<protein>
    <recommendedName>
        <fullName evidence="6">Serine O-acetyltransferase</fullName>
    </recommendedName>
</protein>
<dbReference type="CDD" id="cd03354">
    <property type="entry name" value="LbH_SAT"/>
    <property type="match status" value="1"/>
</dbReference>
<evidence type="ECO:0000256" key="2">
    <source>
        <dbReference type="ARBA" id="ARBA00022679"/>
    </source>
</evidence>
<accession>A0A977KXT0</accession>
<evidence type="ECO:0000256" key="4">
    <source>
        <dbReference type="ARBA" id="ARBA00023315"/>
    </source>
</evidence>
<name>A0A977KXT0_9CYAN</name>
<dbReference type="InterPro" id="IPR018357">
    <property type="entry name" value="Hexapep_transf_CS"/>
</dbReference>
<reference evidence="5" key="1">
    <citation type="submission" date="2021-04" db="EMBL/GenBank/DDBJ databases">
        <title>Genome sequence of Woronichinia naegeliana from Washington state freshwater lake bloom.</title>
        <authorList>
            <person name="Dreher T.W."/>
        </authorList>
    </citation>
    <scope>NUCLEOTIDE SEQUENCE</scope>
    <source>
        <strain evidence="5">WA131</strain>
    </source>
</reference>
<evidence type="ECO:0000256" key="3">
    <source>
        <dbReference type="ARBA" id="ARBA00022737"/>
    </source>
</evidence>
<dbReference type="PROSITE" id="PS00101">
    <property type="entry name" value="HEXAPEP_TRANSFERASES"/>
    <property type="match status" value="1"/>
</dbReference>
<dbReference type="InterPro" id="IPR011004">
    <property type="entry name" value="Trimer_LpxA-like_sf"/>
</dbReference>
<proteinExistence type="inferred from homology"/>
<gene>
    <name evidence="5" type="ORF">KA717_02955</name>
</gene>
<evidence type="ECO:0000256" key="1">
    <source>
        <dbReference type="ARBA" id="ARBA00007274"/>
    </source>
</evidence>
<dbReference type="Pfam" id="PF00132">
    <property type="entry name" value="Hexapep"/>
    <property type="match status" value="1"/>
</dbReference>
<keyword evidence="3" id="KW-0677">Repeat</keyword>
<dbReference type="Proteomes" id="UP001065613">
    <property type="component" value="Chromosome"/>
</dbReference>
<sequence>MNLSSKPDRYYKLSASEPDWEREKLTTWWQPSKQLIKSIRQYQKWQNRGVFGRIIQKYTVLEHRFWSVVTGSDIAITCRIEGGLALPHPNGIVISPSDTIIGPNCSILHQVTIVGGVTLGGNVQIGAGAKIIRPVTIGDHARIGANAVVVCDIPSEATVVGIPAKIIRETLPPSSEQEV</sequence>
<dbReference type="InterPro" id="IPR001451">
    <property type="entry name" value="Hexapep"/>
</dbReference>
<evidence type="ECO:0008006" key="6">
    <source>
        <dbReference type="Google" id="ProtNLM"/>
    </source>
</evidence>
<dbReference type="InterPro" id="IPR045304">
    <property type="entry name" value="LbH_SAT"/>
</dbReference>
<keyword evidence="4" id="KW-0012">Acyltransferase</keyword>
<dbReference type="GO" id="GO:0043886">
    <property type="term" value="F:structural constituent of carboxysome shell"/>
    <property type="evidence" value="ECO:0007669"/>
    <property type="project" value="UniProtKB-ARBA"/>
</dbReference>
<dbReference type="SUPFAM" id="SSF51161">
    <property type="entry name" value="Trimeric LpxA-like enzymes"/>
    <property type="match status" value="1"/>
</dbReference>
<keyword evidence="2" id="KW-0808">Transferase</keyword>
<dbReference type="EMBL" id="CP073041">
    <property type="protein sequence ID" value="UXE61904.1"/>
    <property type="molecule type" value="Genomic_DNA"/>
</dbReference>
<evidence type="ECO:0000313" key="5">
    <source>
        <dbReference type="EMBL" id="UXE61904.1"/>
    </source>
</evidence>